<feature type="signal peptide" evidence="2">
    <location>
        <begin position="1"/>
        <end position="24"/>
    </location>
</feature>
<evidence type="ECO:0000256" key="1">
    <source>
        <dbReference type="ARBA" id="ARBA00023284"/>
    </source>
</evidence>
<dbReference type="InterPro" id="IPR017937">
    <property type="entry name" value="Thioredoxin_CS"/>
</dbReference>
<accession>A0ABM6YXE9</accession>
<dbReference type="CDD" id="cd02966">
    <property type="entry name" value="TlpA_like_family"/>
    <property type="match status" value="1"/>
</dbReference>
<dbReference type="EMBL" id="CP032094">
    <property type="protein sequence ID" value="AXY02451.1"/>
    <property type="molecule type" value="Genomic_DNA"/>
</dbReference>
<gene>
    <name evidence="4" type="ORF">D1115_15390</name>
</gene>
<dbReference type="PROSITE" id="PS00194">
    <property type="entry name" value="THIOREDOXIN_1"/>
    <property type="match status" value="1"/>
</dbReference>
<keyword evidence="2" id="KW-0732">Signal</keyword>
<reference evidence="4 5" key="1">
    <citation type="submission" date="2018-08" db="EMBL/GenBank/DDBJ databases">
        <title>Genomic taxonomy of the Vibrionaceae family.</title>
        <authorList>
            <person name="Gomez-Gil B."/>
            <person name="Tanaka M."/>
            <person name="Sawabe T."/>
            <person name="Enciso-Ibarra K."/>
        </authorList>
    </citation>
    <scope>NUCLEOTIDE SEQUENCE [LARGE SCALE GENOMIC DNA]</scope>
    <source>
        <strain evidence="4 5">CAIM 1831</strain>
    </source>
</reference>
<feature type="chain" id="PRO_5046024327" description="Thioredoxin domain-containing protein" evidence="2">
    <location>
        <begin position="25"/>
        <end position="175"/>
    </location>
</feature>
<dbReference type="PANTHER" id="PTHR42852">
    <property type="entry name" value="THIOL:DISULFIDE INTERCHANGE PROTEIN DSBE"/>
    <property type="match status" value="1"/>
</dbReference>
<dbReference type="InterPro" id="IPR050553">
    <property type="entry name" value="Thioredoxin_ResA/DsbE_sf"/>
</dbReference>
<sequence>MSKNLKRSYAMFTLIMLSVFGVNTDSLASQCPTPAPFTPVTIASENLPNAIQKPIHTPVSVVNLWAIWCAPCRKELPMLVELNRALEDKISLSAIHVGAMNEQVTNAIETLGATKLNQGHMDDFSQLNQIGIHGLPATLIILEGEVRYIGNGYLAESMGNYQQWLLCLEENIGES</sequence>
<evidence type="ECO:0000313" key="5">
    <source>
        <dbReference type="Proteomes" id="UP000262832"/>
    </source>
</evidence>
<dbReference type="PROSITE" id="PS51352">
    <property type="entry name" value="THIOREDOXIN_2"/>
    <property type="match status" value="1"/>
</dbReference>
<dbReference type="InterPro" id="IPR036249">
    <property type="entry name" value="Thioredoxin-like_sf"/>
</dbReference>
<dbReference type="Pfam" id="PF00085">
    <property type="entry name" value="Thioredoxin"/>
    <property type="match status" value="1"/>
</dbReference>
<keyword evidence="1" id="KW-0676">Redox-active center</keyword>
<keyword evidence="5" id="KW-1185">Reference proteome</keyword>
<dbReference type="Proteomes" id="UP000262832">
    <property type="component" value="Chromosome II"/>
</dbReference>
<evidence type="ECO:0000256" key="2">
    <source>
        <dbReference type="SAM" id="SignalP"/>
    </source>
</evidence>
<feature type="domain" description="Thioredoxin" evidence="3">
    <location>
        <begin position="29"/>
        <end position="173"/>
    </location>
</feature>
<proteinExistence type="predicted"/>
<dbReference type="Gene3D" id="3.40.30.10">
    <property type="entry name" value="Glutaredoxin"/>
    <property type="match status" value="1"/>
</dbReference>
<dbReference type="PANTHER" id="PTHR42852:SF13">
    <property type="entry name" value="PROTEIN DIPZ"/>
    <property type="match status" value="1"/>
</dbReference>
<evidence type="ECO:0000313" key="4">
    <source>
        <dbReference type="EMBL" id="AXY02451.1"/>
    </source>
</evidence>
<dbReference type="InterPro" id="IPR013766">
    <property type="entry name" value="Thioredoxin_domain"/>
</dbReference>
<organism evidence="4 5">
    <name type="scientific">Vibrio alfacsensis</name>
    <dbReference type="NCBI Taxonomy" id="1074311"/>
    <lineage>
        <taxon>Bacteria</taxon>
        <taxon>Pseudomonadati</taxon>
        <taxon>Pseudomonadota</taxon>
        <taxon>Gammaproteobacteria</taxon>
        <taxon>Vibrionales</taxon>
        <taxon>Vibrionaceae</taxon>
        <taxon>Vibrio</taxon>
    </lineage>
</organism>
<dbReference type="RefSeq" id="WP_128812365.1">
    <property type="nucleotide sequence ID" value="NZ_CP032094.1"/>
</dbReference>
<dbReference type="SUPFAM" id="SSF52833">
    <property type="entry name" value="Thioredoxin-like"/>
    <property type="match status" value="1"/>
</dbReference>
<name>A0ABM6YXE9_9VIBR</name>
<protein>
    <recommendedName>
        <fullName evidence="3">Thioredoxin domain-containing protein</fullName>
    </recommendedName>
</protein>
<evidence type="ECO:0000259" key="3">
    <source>
        <dbReference type="PROSITE" id="PS51352"/>
    </source>
</evidence>